<keyword evidence="1" id="KW-0813">Transport</keyword>
<dbReference type="SUPFAM" id="SSF52540">
    <property type="entry name" value="P-loop containing nucleoside triphosphate hydrolases"/>
    <property type="match status" value="1"/>
</dbReference>
<reference evidence="10" key="1">
    <citation type="submission" date="2024-03" db="EMBL/GenBank/DDBJ databases">
        <title>Psychrobacter raelis sp. nov. isolated from a dog with peritonitis.</title>
        <authorList>
            <person name="Schiavone A."/>
            <person name="Manzulli V."/>
            <person name="Camarda A."/>
            <person name="Cafiero M.A."/>
            <person name="Vasco I."/>
            <person name="Marino L."/>
            <person name="Pennuzzi G."/>
            <person name="Serrecchia L."/>
            <person name="Galante D."/>
            <person name="Pugliese N."/>
        </authorList>
    </citation>
    <scope>NUCLEOTIDE SEQUENCE</scope>
    <source>
        <strain evidence="10">PraFG1</strain>
    </source>
</reference>
<evidence type="ECO:0000256" key="2">
    <source>
        <dbReference type="ARBA" id="ARBA00022475"/>
    </source>
</evidence>
<evidence type="ECO:0000256" key="3">
    <source>
        <dbReference type="ARBA" id="ARBA00022496"/>
    </source>
</evidence>
<evidence type="ECO:0000256" key="8">
    <source>
        <dbReference type="ARBA" id="ARBA00023136"/>
    </source>
</evidence>
<keyword evidence="11" id="KW-1185">Reference proteome</keyword>
<dbReference type="SUPFAM" id="SSF50331">
    <property type="entry name" value="MOP-like"/>
    <property type="match status" value="1"/>
</dbReference>
<feature type="domain" description="ABC transporter" evidence="9">
    <location>
        <begin position="25"/>
        <end position="262"/>
    </location>
</feature>
<keyword evidence="8" id="KW-0472">Membrane</keyword>
<keyword evidence="4" id="KW-0547">Nucleotide-binding</keyword>
<dbReference type="EMBL" id="CP093310">
    <property type="protein sequence ID" value="WXX24661.1"/>
    <property type="molecule type" value="Genomic_DNA"/>
</dbReference>
<dbReference type="Pfam" id="PF00005">
    <property type="entry name" value="ABC_tran"/>
    <property type="match status" value="1"/>
</dbReference>
<dbReference type="InterPro" id="IPR003439">
    <property type="entry name" value="ABC_transporter-like_ATP-bd"/>
</dbReference>
<dbReference type="InterPro" id="IPR008995">
    <property type="entry name" value="Mo/tungstate-bd_C_term_dom"/>
</dbReference>
<keyword evidence="6" id="KW-0408">Iron</keyword>
<evidence type="ECO:0000256" key="1">
    <source>
        <dbReference type="ARBA" id="ARBA00022448"/>
    </source>
</evidence>
<keyword evidence="5 10" id="KW-0067">ATP-binding</keyword>
<dbReference type="GO" id="GO:0015408">
    <property type="term" value="F:ABC-type ferric iron transporter activity"/>
    <property type="evidence" value="ECO:0007669"/>
    <property type="project" value="InterPro"/>
</dbReference>
<dbReference type="SMART" id="SM00382">
    <property type="entry name" value="AAA"/>
    <property type="match status" value="1"/>
</dbReference>
<dbReference type="Gene3D" id="2.40.50.100">
    <property type="match status" value="1"/>
</dbReference>
<evidence type="ECO:0000256" key="7">
    <source>
        <dbReference type="ARBA" id="ARBA00023065"/>
    </source>
</evidence>
<dbReference type="InterPro" id="IPR050093">
    <property type="entry name" value="ABC_SmlMolc_Importer"/>
</dbReference>
<dbReference type="AlphaFoldDB" id="A0AAU6PW65"/>
<evidence type="ECO:0000256" key="5">
    <source>
        <dbReference type="ARBA" id="ARBA00022840"/>
    </source>
</evidence>
<keyword evidence="7" id="KW-0406">Ion transport</keyword>
<proteinExistence type="predicted"/>
<evidence type="ECO:0000256" key="4">
    <source>
        <dbReference type="ARBA" id="ARBA00022741"/>
    </source>
</evidence>
<dbReference type="InterPro" id="IPR027417">
    <property type="entry name" value="P-loop_NTPase"/>
</dbReference>
<evidence type="ECO:0000313" key="11">
    <source>
        <dbReference type="Proteomes" id="UP000829560"/>
    </source>
</evidence>
<dbReference type="InterPro" id="IPR003593">
    <property type="entry name" value="AAA+_ATPase"/>
</dbReference>
<dbReference type="InterPro" id="IPR017871">
    <property type="entry name" value="ABC_transporter-like_CS"/>
</dbReference>
<gene>
    <name evidence="10" type="ORF">MN210_05965</name>
</gene>
<keyword evidence="2" id="KW-1003">Cell membrane</keyword>
<dbReference type="Gene3D" id="3.40.50.300">
    <property type="entry name" value="P-loop containing nucleotide triphosphate hydrolases"/>
    <property type="match status" value="1"/>
</dbReference>
<dbReference type="GO" id="GO:0043190">
    <property type="term" value="C:ATP-binding cassette (ABC) transporter complex"/>
    <property type="evidence" value="ECO:0007669"/>
    <property type="project" value="InterPro"/>
</dbReference>
<sequence length="405" mass="45214">MQTSPNRSVNHSFENVSHKDSADYLVLDNISVSFGHTEVVKSLSMRLNQGDIGCLLGFSGCGKTTALRAIAGLEQPHQGRVVLNGKTLTDINQGKVTVQVMPAKRDMGMVFQDYALFSHLTVSENIGFGLHRWSKADKAARIQEMLELVELTEHANKRINQLSGGQQQRIALARALAPKPELLLLDEPFSNLDMMLRESLAAKVRDILKRTHTTAILVTHDQHEAFAIADKIGVMHNGKLAQWATPDELYHEPSSPFIAEFIGEGAMIDGVIEQGVIKTALGDIKRYPEPIHATHKGFDYDTYFSQGEVCEYDFPNGTKIKVLIRPDDIVHDDHSPQHAMVVERVFRGANFLYRLRLDNGEEVLSLVSSHHDHPVGADIGFRPLMAHVVLFQGDNLEDMTTWQRI</sequence>
<protein>
    <submittedName>
        <fullName evidence="10">ABC transporter ATP-binding protein</fullName>
    </submittedName>
</protein>
<evidence type="ECO:0000313" key="10">
    <source>
        <dbReference type="EMBL" id="WXX24661.1"/>
    </source>
</evidence>
<evidence type="ECO:0000259" key="9">
    <source>
        <dbReference type="PROSITE" id="PS50893"/>
    </source>
</evidence>
<dbReference type="GO" id="GO:0016887">
    <property type="term" value="F:ATP hydrolysis activity"/>
    <property type="evidence" value="ECO:0007669"/>
    <property type="project" value="InterPro"/>
</dbReference>
<dbReference type="InterPro" id="IPR015853">
    <property type="entry name" value="ABC_transpr_FbpC"/>
</dbReference>
<dbReference type="RefSeq" id="WP_338412662.1">
    <property type="nucleotide sequence ID" value="NZ_CP093310.2"/>
</dbReference>
<dbReference type="GO" id="GO:0015697">
    <property type="term" value="P:quaternary ammonium group transport"/>
    <property type="evidence" value="ECO:0007669"/>
    <property type="project" value="UniProtKB-ARBA"/>
</dbReference>
<dbReference type="CDD" id="cd03259">
    <property type="entry name" value="ABC_Carb_Solutes_like"/>
    <property type="match status" value="1"/>
</dbReference>
<dbReference type="FunFam" id="3.40.50.300:FF:000425">
    <property type="entry name" value="Probable ABC transporter, ATP-binding subunit"/>
    <property type="match status" value="1"/>
</dbReference>
<evidence type="ECO:0000256" key="6">
    <source>
        <dbReference type="ARBA" id="ARBA00023004"/>
    </source>
</evidence>
<dbReference type="PROSITE" id="PS00211">
    <property type="entry name" value="ABC_TRANSPORTER_1"/>
    <property type="match status" value="1"/>
</dbReference>
<dbReference type="Proteomes" id="UP000829560">
    <property type="component" value="Chromosome"/>
</dbReference>
<name>A0AAU6PW65_9GAMM</name>
<dbReference type="PANTHER" id="PTHR42781">
    <property type="entry name" value="SPERMIDINE/PUTRESCINE IMPORT ATP-BINDING PROTEIN POTA"/>
    <property type="match status" value="1"/>
</dbReference>
<dbReference type="KEGG" id="prae:MN210_05965"/>
<accession>A0AAU6PW65</accession>
<dbReference type="GO" id="GO:0005524">
    <property type="term" value="F:ATP binding"/>
    <property type="evidence" value="ECO:0007669"/>
    <property type="project" value="UniProtKB-KW"/>
</dbReference>
<dbReference type="PANTHER" id="PTHR42781:SF4">
    <property type="entry name" value="SPERMIDINE_PUTRESCINE IMPORT ATP-BINDING PROTEIN POTA"/>
    <property type="match status" value="1"/>
</dbReference>
<dbReference type="Pfam" id="PF08402">
    <property type="entry name" value="TOBE_2"/>
    <property type="match status" value="1"/>
</dbReference>
<dbReference type="PROSITE" id="PS50893">
    <property type="entry name" value="ABC_TRANSPORTER_2"/>
    <property type="match status" value="1"/>
</dbReference>
<keyword evidence="3" id="KW-0410">Iron transport</keyword>
<organism evidence="10 11">
    <name type="scientific">Psychrobacter raelei</name>
    <dbReference type="NCBI Taxonomy" id="2565531"/>
    <lineage>
        <taxon>Bacteria</taxon>
        <taxon>Pseudomonadati</taxon>
        <taxon>Pseudomonadota</taxon>
        <taxon>Gammaproteobacteria</taxon>
        <taxon>Moraxellales</taxon>
        <taxon>Moraxellaceae</taxon>
        <taxon>Psychrobacter</taxon>
    </lineage>
</organism>
<dbReference type="InterPro" id="IPR013611">
    <property type="entry name" value="Transp-assoc_OB_typ2"/>
</dbReference>